<proteinExistence type="predicted"/>
<protein>
    <recommendedName>
        <fullName evidence="1">Heterokaryon incompatibility domain-containing protein</fullName>
    </recommendedName>
</protein>
<organism evidence="2 3">
    <name type="scientific">Remersonia thermophila</name>
    <dbReference type="NCBI Taxonomy" id="72144"/>
    <lineage>
        <taxon>Eukaryota</taxon>
        <taxon>Fungi</taxon>
        <taxon>Dikarya</taxon>
        <taxon>Ascomycota</taxon>
        <taxon>Pezizomycotina</taxon>
        <taxon>Sordariomycetes</taxon>
        <taxon>Sordariomycetidae</taxon>
        <taxon>Sordariales</taxon>
        <taxon>Sordariales incertae sedis</taxon>
        <taxon>Remersonia</taxon>
    </lineage>
</organism>
<accession>A0ABR4D2L1</accession>
<gene>
    <name evidence="2" type="ORF">VTJ83DRAFT_7120</name>
</gene>
<evidence type="ECO:0000259" key="1">
    <source>
        <dbReference type="Pfam" id="PF06985"/>
    </source>
</evidence>
<dbReference type="Proteomes" id="UP001600064">
    <property type="component" value="Unassembled WGS sequence"/>
</dbReference>
<reference evidence="2 3" key="1">
    <citation type="journal article" date="2024" name="Commun. Biol.">
        <title>Comparative genomic analysis of thermophilic fungi reveals convergent evolutionary adaptations and gene losses.</title>
        <authorList>
            <person name="Steindorff A.S."/>
            <person name="Aguilar-Pontes M.V."/>
            <person name="Robinson A.J."/>
            <person name="Andreopoulos B."/>
            <person name="LaButti K."/>
            <person name="Kuo A."/>
            <person name="Mondo S."/>
            <person name="Riley R."/>
            <person name="Otillar R."/>
            <person name="Haridas S."/>
            <person name="Lipzen A."/>
            <person name="Grimwood J."/>
            <person name="Schmutz J."/>
            <person name="Clum A."/>
            <person name="Reid I.D."/>
            <person name="Moisan M.C."/>
            <person name="Butler G."/>
            <person name="Nguyen T.T.M."/>
            <person name="Dewar K."/>
            <person name="Conant G."/>
            <person name="Drula E."/>
            <person name="Henrissat B."/>
            <person name="Hansel C."/>
            <person name="Singer S."/>
            <person name="Hutchinson M.I."/>
            <person name="de Vries R.P."/>
            <person name="Natvig D.O."/>
            <person name="Powell A.J."/>
            <person name="Tsang A."/>
            <person name="Grigoriev I.V."/>
        </authorList>
    </citation>
    <scope>NUCLEOTIDE SEQUENCE [LARGE SCALE GENOMIC DNA]</scope>
    <source>
        <strain evidence="2 3">ATCC 22073</strain>
    </source>
</reference>
<evidence type="ECO:0000313" key="2">
    <source>
        <dbReference type="EMBL" id="KAL2264610.1"/>
    </source>
</evidence>
<dbReference type="InterPro" id="IPR010730">
    <property type="entry name" value="HET"/>
</dbReference>
<dbReference type="RefSeq" id="XP_070863337.1">
    <property type="nucleotide sequence ID" value="XM_071013908.1"/>
</dbReference>
<dbReference type="EMBL" id="JAZGUE010000007">
    <property type="protein sequence ID" value="KAL2264610.1"/>
    <property type="molecule type" value="Genomic_DNA"/>
</dbReference>
<comment type="caution">
    <text evidence="2">The sequence shown here is derived from an EMBL/GenBank/DDBJ whole genome shotgun (WGS) entry which is preliminary data.</text>
</comment>
<feature type="domain" description="Heterokaryon incompatibility" evidence="1">
    <location>
        <begin position="177"/>
        <end position="294"/>
    </location>
</feature>
<dbReference type="InterPro" id="IPR052895">
    <property type="entry name" value="HetReg/Transcr_Mod"/>
</dbReference>
<dbReference type="GeneID" id="98128552"/>
<dbReference type="PANTHER" id="PTHR24148">
    <property type="entry name" value="ANKYRIN REPEAT DOMAIN-CONTAINING PROTEIN 39 HOMOLOG-RELATED"/>
    <property type="match status" value="1"/>
</dbReference>
<evidence type="ECO:0000313" key="3">
    <source>
        <dbReference type="Proteomes" id="UP001600064"/>
    </source>
</evidence>
<sequence length="776" mass="86392">MRRRAVSEPSPVPRWPLYTYTPLPSPRHIRLLEIVSYDAIRGLVYVTLTEHPIESVADRFTALSYTWSDPVEPFFLKLGPDRSTPTTDPATPSPDTIELIVLPPEAHGTFRRRDDLAPETETHPVADTSTALDVARLPLARRSNLSDFFRAYLLDFPARHTRPRPLPDGGSHRYTHEQVAHLWIDALCIDQSNSTQEKATQIPLMGEIYSRAARVVSWLGGDTWMLDLDKRRVDGKILLGIGDFLSAEFWRDVIGLQEDPPGPDSVDPWLAVWFDVFIVYRTRRYFRRAWIVQEMALAKKVDVMIGRHGKELDFGDMLDLALFLESNRVYDHIKSAIEQTADPVHVQDMTNGFWTSDIRQLREIIHGFQPMRLREPIGLDREGCLLAALLAVRQRDCLYPQDKVHAVRGILGRLSDMGHAGLDVDAAATPREVYLKLAAAYLEADLPLTVLSLLDHPDYRNLADLPSWVPDFSTKEFPEPLRLRAFAACVLAPLHASTRPRSIGPAGELRLRGFRLDRMAMVPGREGGLGGRLGEAVVAILASMPTLYPPSRALGSQDAAASRRDTGITPSGEHCLHVVLSMFHVLAKVLVYRMDMAYSHLCEWLHFELVVAYAQGQTDAAKRDRWDGIEASMNALAAQAEEDDAIACIMPRLEDVREHGEVLAMSMAALPSTDPGNPRYPAAILDILPAGPYAQLDGAFHLRTLFRTANGWVGACMSACKPGDEAAVLPGGDPEGRGPPRYRFCGECYVPGVMNGELVRGRAAEVAEQLRDIILV</sequence>
<dbReference type="Pfam" id="PF06985">
    <property type="entry name" value="HET"/>
    <property type="match status" value="1"/>
</dbReference>
<name>A0ABR4D2L1_9PEZI</name>
<keyword evidence="3" id="KW-1185">Reference proteome</keyword>
<dbReference type="PANTHER" id="PTHR24148:SF73">
    <property type="entry name" value="HET DOMAIN PROTEIN (AFU_ORTHOLOGUE AFUA_8G01020)"/>
    <property type="match status" value="1"/>
</dbReference>